<dbReference type="GO" id="GO:0005634">
    <property type="term" value="C:nucleus"/>
    <property type="evidence" value="ECO:0007669"/>
    <property type="project" value="TreeGrafter"/>
</dbReference>
<evidence type="ECO:0000259" key="3">
    <source>
        <dbReference type="PROSITE" id="PS51183"/>
    </source>
</evidence>
<dbReference type="SMART" id="SM00545">
    <property type="entry name" value="JmjN"/>
    <property type="match status" value="1"/>
</dbReference>
<dbReference type="GO" id="GO:0046872">
    <property type="term" value="F:metal ion binding"/>
    <property type="evidence" value="ECO:0007669"/>
    <property type="project" value="UniProtKB-KW"/>
</dbReference>
<evidence type="ECO:0000256" key="2">
    <source>
        <dbReference type="ARBA" id="ARBA00023004"/>
    </source>
</evidence>
<evidence type="ECO:0000256" key="1">
    <source>
        <dbReference type="ARBA" id="ARBA00022723"/>
    </source>
</evidence>
<dbReference type="GO" id="GO:0003677">
    <property type="term" value="F:DNA binding"/>
    <property type="evidence" value="ECO:0007669"/>
    <property type="project" value="InterPro"/>
</dbReference>
<keyword evidence="2" id="KW-0408">Iron</keyword>
<dbReference type="Gene3D" id="2.60.120.650">
    <property type="entry name" value="Cupin"/>
    <property type="match status" value="1"/>
</dbReference>
<dbReference type="PANTHER" id="PTHR10694:SF33">
    <property type="entry name" value="LYSINE-SPECIFIC DEMETHYLASE 5"/>
    <property type="match status" value="1"/>
</dbReference>
<dbReference type="Gene3D" id="1.10.150.60">
    <property type="entry name" value="ARID DNA-binding domain"/>
    <property type="match status" value="1"/>
</dbReference>
<name>A0AAD9P6W2_RIDPI</name>
<proteinExistence type="predicted"/>
<sequence length="218" mass="24741">MVDAAMDFIPPPEAPVFEPTWEEFQEPLVYIAKIKPIAEKAGICKVRPPPQWQPPFAANVDTFKFIPRLQRLNELEWSKISCCLGYPTGRGIGSTLRTHYEHILYPYDLFSSGTTADLEKLRQVDAERKKKLEVCDADKDYTPNQPVKKEDGPKMAVPDADVKEVEIKPHVGDVDVAVKRRKTRDQKLVTYVSVVNIFLWQNPLTSTLPSLSLTVLFS</sequence>
<comment type="caution">
    <text evidence="4">The sequence shown here is derived from an EMBL/GenBank/DDBJ whole genome shotgun (WGS) entry which is preliminary data.</text>
</comment>
<dbReference type="InterPro" id="IPR003349">
    <property type="entry name" value="JmjN"/>
</dbReference>
<dbReference type="Proteomes" id="UP001209878">
    <property type="component" value="Unassembled WGS sequence"/>
</dbReference>
<dbReference type="AlphaFoldDB" id="A0AAD9P6W2"/>
<feature type="domain" description="JmjN" evidence="3">
    <location>
        <begin position="14"/>
        <end position="55"/>
    </location>
</feature>
<evidence type="ECO:0000313" key="4">
    <source>
        <dbReference type="EMBL" id="KAK2189152.1"/>
    </source>
</evidence>
<protein>
    <recommendedName>
        <fullName evidence="3">JmjN domain-containing protein</fullName>
    </recommendedName>
</protein>
<accession>A0AAD9P6W2</accession>
<dbReference type="EMBL" id="JAODUO010000113">
    <property type="protein sequence ID" value="KAK2189152.1"/>
    <property type="molecule type" value="Genomic_DNA"/>
</dbReference>
<dbReference type="GO" id="GO:0034647">
    <property type="term" value="F:histone H3K4me/H3K4me2/H3K4me3 demethylase activity"/>
    <property type="evidence" value="ECO:0007669"/>
    <property type="project" value="TreeGrafter"/>
</dbReference>
<dbReference type="Pfam" id="PF02375">
    <property type="entry name" value="JmjN"/>
    <property type="match status" value="1"/>
</dbReference>
<keyword evidence="5" id="KW-1185">Reference proteome</keyword>
<gene>
    <name evidence="4" type="ORF">NP493_114g03072</name>
</gene>
<dbReference type="PANTHER" id="PTHR10694">
    <property type="entry name" value="LYSINE-SPECIFIC DEMETHYLASE"/>
    <property type="match status" value="1"/>
</dbReference>
<dbReference type="SUPFAM" id="SSF46774">
    <property type="entry name" value="ARID-like"/>
    <property type="match status" value="1"/>
</dbReference>
<keyword evidence="1" id="KW-0479">Metal-binding</keyword>
<reference evidence="4" key="1">
    <citation type="journal article" date="2023" name="Mol. Biol. Evol.">
        <title>Third-Generation Sequencing Reveals the Adaptive Role of the Epigenome in Three Deep-Sea Polychaetes.</title>
        <authorList>
            <person name="Perez M."/>
            <person name="Aroh O."/>
            <person name="Sun Y."/>
            <person name="Lan Y."/>
            <person name="Juniper S.K."/>
            <person name="Young C.R."/>
            <person name="Angers B."/>
            <person name="Qian P.Y."/>
        </authorList>
    </citation>
    <scope>NUCLEOTIDE SEQUENCE</scope>
    <source>
        <strain evidence="4">R07B-5</strain>
    </source>
</reference>
<dbReference type="PROSITE" id="PS51183">
    <property type="entry name" value="JMJN"/>
    <property type="match status" value="1"/>
</dbReference>
<dbReference type="GO" id="GO:0000785">
    <property type="term" value="C:chromatin"/>
    <property type="evidence" value="ECO:0007669"/>
    <property type="project" value="TreeGrafter"/>
</dbReference>
<evidence type="ECO:0000313" key="5">
    <source>
        <dbReference type="Proteomes" id="UP001209878"/>
    </source>
</evidence>
<organism evidence="4 5">
    <name type="scientific">Ridgeia piscesae</name>
    <name type="common">Tubeworm</name>
    <dbReference type="NCBI Taxonomy" id="27915"/>
    <lineage>
        <taxon>Eukaryota</taxon>
        <taxon>Metazoa</taxon>
        <taxon>Spiralia</taxon>
        <taxon>Lophotrochozoa</taxon>
        <taxon>Annelida</taxon>
        <taxon>Polychaeta</taxon>
        <taxon>Sedentaria</taxon>
        <taxon>Canalipalpata</taxon>
        <taxon>Sabellida</taxon>
        <taxon>Siboglinidae</taxon>
        <taxon>Ridgeia</taxon>
    </lineage>
</organism>
<dbReference type="GO" id="GO:0006355">
    <property type="term" value="P:regulation of DNA-templated transcription"/>
    <property type="evidence" value="ECO:0007669"/>
    <property type="project" value="TreeGrafter"/>
</dbReference>
<dbReference type="InterPro" id="IPR036431">
    <property type="entry name" value="ARID_dom_sf"/>
</dbReference>